<accession>A0ABW0JFR5</accession>
<sequence length="467" mass="52952">MMGHQGGVQNQLFYSFNLDDHVPRTHLLRGIDRYFDLSGLREHLAPHYSHTGRPSIAPELMIRMLIVGFCFGIRSERRLCEEVHLNLAYRWFCRLGLEDAVPDHSTFSKNRHGRFRESGALRHVFESVLRRCMNEGLAQGEGFAVDASVIKADANRARGVPGTEVIDWRQGDGPSRAVQEYLTALEQNNPTMSDDVEPAAPAKRISLTDPAARYTAAPGGPAFFAYSTNYLIDLHAGIIVDVEATPSHRTQEVESTRTMVNRVEQRFNLKPRRLVGDTAYGTGAMLGWMVQEKHIAPHVPVWQRPRNDGALPSSDFQWVEQDNEYRCPTGHALRSEWRTFTKPRSHVTKADTIVYRSSQADCSACEMKRQCCPSTPIRKITRSVHEASRDEARAIADTPAYKRSRHERKKVEMLFAHLKRILKLDRLRLRGLSGAHDEFLLAATAQNLRRMAKWLMPMGEQVEATTA</sequence>
<evidence type="ECO:0000313" key="4">
    <source>
        <dbReference type="Proteomes" id="UP001596103"/>
    </source>
</evidence>
<comment type="caution">
    <text evidence="3">The sequence shown here is derived from an EMBL/GenBank/DDBJ whole genome shotgun (WGS) entry which is preliminary data.</text>
</comment>
<evidence type="ECO:0000313" key="3">
    <source>
        <dbReference type="EMBL" id="MFC5431369.1"/>
    </source>
</evidence>
<dbReference type="PANTHER" id="PTHR33408:SF2">
    <property type="entry name" value="TRANSPOSASE DDE DOMAIN-CONTAINING PROTEIN"/>
    <property type="match status" value="1"/>
</dbReference>
<evidence type="ECO:0000259" key="1">
    <source>
        <dbReference type="Pfam" id="PF05598"/>
    </source>
</evidence>
<dbReference type="InterPro" id="IPR047629">
    <property type="entry name" value="IS1182_transpos"/>
</dbReference>
<name>A0ABW0JFR5_9BURK</name>
<organism evidence="3 4">
    <name type="scientific">Paraburkholderia denitrificans</name>
    <dbReference type="NCBI Taxonomy" id="694025"/>
    <lineage>
        <taxon>Bacteria</taxon>
        <taxon>Pseudomonadati</taxon>
        <taxon>Pseudomonadota</taxon>
        <taxon>Betaproteobacteria</taxon>
        <taxon>Burkholderiales</taxon>
        <taxon>Burkholderiaceae</taxon>
        <taxon>Paraburkholderia</taxon>
    </lineage>
</organism>
<proteinExistence type="predicted"/>
<keyword evidence="4" id="KW-1185">Reference proteome</keyword>
<dbReference type="Proteomes" id="UP001596103">
    <property type="component" value="Unassembled WGS sequence"/>
</dbReference>
<feature type="domain" description="Transposase InsH N-terminal" evidence="1">
    <location>
        <begin position="17"/>
        <end position="112"/>
    </location>
</feature>
<evidence type="ECO:0000259" key="2">
    <source>
        <dbReference type="Pfam" id="PF13751"/>
    </source>
</evidence>
<gene>
    <name evidence="3" type="ORF">ACFPTO_21570</name>
</gene>
<dbReference type="Pfam" id="PF13751">
    <property type="entry name" value="DDE_Tnp_1_6"/>
    <property type="match status" value="1"/>
</dbReference>
<dbReference type="InterPro" id="IPR025668">
    <property type="entry name" value="Tnp_DDE_dom"/>
</dbReference>
<dbReference type="InterPro" id="IPR008490">
    <property type="entry name" value="Transposase_InsH_N"/>
</dbReference>
<dbReference type="NCBIfam" id="NF033551">
    <property type="entry name" value="transpos_IS1182"/>
    <property type="match status" value="1"/>
</dbReference>
<dbReference type="EMBL" id="JBHSMP010000032">
    <property type="protein sequence ID" value="MFC5431369.1"/>
    <property type="molecule type" value="Genomic_DNA"/>
</dbReference>
<feature type="domain" description="Transposase DDE" evidence="2">
    <location>
        <begin position="327"/>
        <end position="452"/>
    </location>
</feature>
<protein>
    <submittedName>
        <fullName evidence="3">IS1182 family transposase</fullName>
    </submittedName>
</protein>
<dbReference type="RefSeq" id="WP_377714526.1">
    <property type="nucleotide sequence ID" value="NZ_JBHSMP010000032.1"/>
</dbReference>
<dbReference type="Pfam" id="PF05598">
    <property type="entry name" value="DUF772"/>
    <property type="match status" value="1"/>
</dbReference>
<reference evidence="4" key="1">
    <citation type="journal article" date="2019" name="Int. J. Syst. Evol. Microbiol.">
        <title>The Global Catalogue of Microorganisms (GCM) 10K type strain sequencing project: providing services to taxonomists for standard genome sequencing and annotation.</title>
        <authorList>
            <consortium name="The Broad Institute Genomics Platform"/>
            <consortium name="The Broad Institute Genome Sequencing Center for Infectious Disease"/>
            <person name="Wu L."/>
            <person name="Ma J."/>
        </authorList>
    </citation>
    <scope>NUCLEOTIDE SEQUENCE [LARGE SCALE GENOMIC DNA]</scope>
    <source>
        <strain evidence="4">CCUG 56042</strain>
    </source>
</reference>
<dbReference type="PANTHER" id="PTHR33408">
    <property type="entry name" value="TRANSPOSASE"/>
    <property type="match status" value="1"/>
</dbReference>